<feature type="chain" id="PRO_5016375598" evidence="2">
    <location>
        <begin position="26"/>
        <end position="91"/>
    </location>
</feature>
<feature type="signal peptide" evidence="2">
    <location>
        <begin position="1"/>
        <end position="25"/>
    </location>
</feature>
<dbReference type="EMBL" id="MASU01000013">
    <property type="protein sequence ID" value="PXY24100.1"/>
    <property type="molecule type" value="Genomic_DNA"/>
</dbReference>
<evidence type="ECO:0000256" key="2">
    <source>
        <dbReference type="SAM" id="SignalP"/>
    </source>
</evidence>
<accession>A0A318LDE5</accession>
<dbReference type="Proteomes" id="UP000247892">
    <property type="component" value="Unassembled WGS sequence"/>
</dbReference>
<keyword evidence="4" id="KW-1185">Reference proteome</keyword>
<comment type="caution">
    <text evidence="3">The sequence shown here is derived from an EMBL/GenBank/DDBJ whole genome shotgun (WGS) entry which is preliminary data.</text>
</comment>
<gene>
    <name evidence="3" type="ORF">BA062_28025</name>
</gene>
<dbReference type="AlphaFoldDB" id="A0A318LDE5"/>
<organism evidence="3 4">
    <name type="scientific">Prauserella flavalba</name>
    <dbReference type="NCBI Taxonomy" id="1477506"/>
    <lineage>
        <taxon>Bacteria</taxon>
        <taxon>Bacillati</taxon>
        <taxon>Actinomycetota</taxon>
        <taxon>Actinomycetes</taxon>
        <taxon>Pseudonocardiales</taxon>
        <taxon>Pseudonocardiaceae</taxon>
        <taxon>Prauserella</taxon>
    </lineage>
</organism>
<feature type="compositionally biased region" description="Polar residues" evidence="1">
    <location>
        <begin position="63"/>
        <end position="79"/>
    </location>
</feature>
<sequence>MKRKIFAFFAALALSFGLMSGIASATIHPIVESFDCANENAFEHHPLGDVADPIGQTPGFGSHSDQSSLRALQSANPNAFSEHKLNGECGQ</sequence>
<feature type="compositionally biased region" description="Basic and acidic residues" evidence="1">
    <location>
        <begin position="81"/>
        <end position="91"/>
    </location>
</feature>
<evidence type="ECO:0000313" key="3">
    <source>
        <dbReference type="EMBL" id="PXY24100.1"/>
    </source>
</evidence>
<proteinExistence type="predicted"/>
<evidence type="ECO:0000313" key="4">
    <source>
        <dbReference type="Proteomes" id="UP000247892"/>
    </source>
</evidence>
<name>A0A318LDE5_9PSEU</name>
<evidence type="ECO:0000256" key="1">
    <source>
        <dbReference type="SAM" id="MobiDB-lite"/>
    </source>
</evidence>
<feature type="region of interest" description="Disordered" evidence="1">
    <location>
        <begin position="53"/>
        <end position="91"/>
    </location>
</feature>
<dbReference type="RefSeq" id="WP_110342017.1">
    <property type="nucleotide sequence ID" value="NZ_JBHVKT010000046.1"/>
</dbReference>
<protein>
    <submittedName>
        <fullName evidence="3">Uncharacterized protein</fullName>
    </submittedName>
</protein>
<reference evidence="3 4" key="1">
    <citation type="submission" date="2016-07" db="EMBL/GenBank/DDBJ databases">
        <title>Draft genome sequence of Prauserella sp. YIM 121212, isolated from alkaline soil.</title>
        <authorList>
            <person name="Ruckert C."/>
            <person name="Albersmeier A."/>
            <person name="Jiang C.-L."/>
            <person name="Jiang Y."/>
            <person name="Kalinowski J."/>
            <person name="Schneider O."/>
            <person name="Winkler A."/>
            <person name="Zotchev S.B."/>
        </authorList>
    </citation>
    <scope>NUCLEOTIDE SEQUENCE [LARGE SCALE GENOMIC DNA]</scope>
    <source>
        <strain evidence="3 4">YIM 121212</strain>
    </source>
</reference>
<keyword evidence="2" id="KW-0732">Signal</keyword>